<proteinExistence type="predicted"/>
<dbReference type="EMBL" id="PRLK01000002">
    <property type="protein sequence ID" value="RYC72824.1"/>
    <property type="molecule type" value="Genomic_DNA"/>
</dbReference>
<dbReference type="Gene3D" id="1.50.10.10">
    <property type="match status" value="1"/>
</dbReference>
<keyword evidence="2" id="KW-0326">Glycosidase</keyword>
<feature type="domain" description="GH15-like" evidence="1">
    <location>
        <begin position="295"/>
        <end position="587"/>
    </location>
</feature>
<dbReference type="GO" id="GO:0004339">
    <property type="term" value="F:glucan 1,4-alpha-glucosidase activity"/>
    <property type="evidence" value="ECO:0007669"/>
    <property type="project" value="UniProtKB-EC"/>
</dbReference>
<evidence type="ECO:0000313" key="2">
    <source>
        <dbReference type="EMBL" id="RYC72824.1"/>
    </source>
</evidence>
<dbReference type="Proteomes" id="UP001190925">
    <property type="component" value="Unassembled WGS sequence"/>
</dbReference>
<reference evidence="2 3" key="1">
    <citation type="journal article" date="2018" name="bioRxiv">
        <title>Evidence of independent acquisition and adaption of ultra-small bacteria to human hosts across the highly diverse yet reduced genomes of the phylum Saccharibacteria.</title>
        <authorList>
            <person name="McLean J.S."/>
            <person name="Bor B."/>
            <person name="To T.T."/>
            <person name="Liu Q."/>
            <person name="Kearns K.A."/>
            <person name="Solden L.M."/>
            <person name="Wrighton K.C."/>
            <person name="He X."/>
            <person name="Shi W."/>
        </authorList>
    </citation>
    <scope>NUCLEOTIDE SEQUENCE [LARGE SCALE GENOMIC DNA]</scope>
    <source>
        <strain evidence="2 3">TM7_CMJM_G6_1_HOT_870</strain>
    </source>
</reference>
<dbReference type="EC" id="3.2.1.3" evidence="2"/>
<protein>
    <submittedName>
        <fullName evidence="2">Glucoamylase</fullName>
        <ecNumber evidence="2">3.2.1.3</ecNumber>
    </submittedName>
</protein>
<accession>A0ABY0FKG8</accession>
<organism evidence="2 3">
    <name type="scientific">Candidatus Nanogingivalis gingivitcus</name>
    <dbReference type="NCBI Taxonomy" id="2171992"/>
    <lineage>
        <taxon>Bacteria</taxon>
        <taxon>Candidatus Saccharimonadota</taxon>
        <taxon>Candidatus Nanosyncoccalia</taxon>
        <taxon>Candidatus Nanogingivales</taxon>
        <taxon>Candidatus Nanogingivalaceae</taxon>
        <taxon>Candidatus Nanogingivalis</taxon>
    </lineage>
</organism>
<keyword evidence="2" id="KW-0378">Hydrolase</keyword>
<dbReference type="PANTHER" id="PTHR31616">
    <property type="entry name" value="TREHALASE"/>
    <property type="match status" value="1"/>
</dbReference>
<gene>
    <name evidence="2" type="primary">cga</name>
    <name evidence="2" type="ORF">G6CMJM_00159</name>
</gene>
<keyword evidence="3" id="KW-1185">Reference proteome</keyword>
<dbReference type="PANTHER" id="PTHR31616:SF13">
    <property type="entry name" value="GLUCAN 1,4-ALPHA-GLUCOSIDASE"/>
    <property type="match status" value="1"/>
</dbReference>
<reference evidence="2 3" key="2">
    <citation type="journal article" date="2020" name="Cell Rep.">
        <title>Acquisition and Adaptation of Ultra-small Parasitic Reduced Genome Bacteria to Mammalian Hosts.</title>
        <authorList>
            <person name="McLean J.S."/>
            <person name="Bor B."/>
            <person name="Kerns K.A."/>
            <person name="Liu Q."/>
            <person name="To T.T."/>
            <person name="Solden L."/>
            <person name="Hendrickson E.L."/>
            <person name="Wrighton K."/>
            <person name="Shi W."/>
            <person name="He X."/>
        </authorList>
    </citation>
    <scope>NUCLEOTIDE SEQUENCE [LARGE SCALE GENOMIC DNA]</scope>
    <source>
        <strain evidence="2 3">TM7_CMJM_G6_1_HOT_870</strain>
    </source>
</reference>
<name>A0ABY0FKG8_9BACT</name>
<dbReference type="InterPro" id="IPR011613">
    <property type="entry name" value="GH15-like"/>
</dbReference>
<dbReference type="InterPro" id="IPR008928">
    <property type="entry name" value="6-hairpin_glycosidase_sf"/>
</dbReference>
<dbReference type="RefSeq" id="WP_129718584.1">
    <property type="nucleotide sequence ID" value="NZ_PRLK01000002.1"/>
</dbReference>
<evidence type="ECO:0000313" key="3">
    <source>
        <dbReference type="Proteomes" id="UP001190925"/>
    </source>
</evidence>
<sequence>MSKSAILSNGNVNIGLNEHGLVSDFYFPDNGYNNHTLGEDIFHRIGIYINEKMYWINQEWFLQTEYVNNSLIAKTIATHPDLDIQIDITSLVPSEYDTFIRQVKIRNLSSNKLDLKFYFHQNFSINASKHLADTVQFLPDISAILHYRGNRNFLVTAEQVIMGKGKLIYKSFDQYTVGLFGIENKIGSWMDAEDGILSSCNVEHGQTDSVIGIDVALEPHSSALLQYIITMSDNHGYNKNILAKVRGDNFLKVIANTQKYWNEWLRPAINISEKLPLEYRKGFINSLLLVKSHLAKSGAPIASNDSEMLRHARDDYSYCWPRDALYALWPLVRMGYQEEALKFLRFCKSSINSQGYIAHKYLPNGELGPSWHPYLQDDKSNNLPIQLDETASILFLAVQYYNKFRNDLFLAEFYNDLIKPMADFLCSTIDKNNLPKSNYELWEMDFLSTTYTSSIVYASLVLASQIAEEYGSFFDSVKWSNVGLNITKSANNILWNREKKYFFRGIRNNGELDDRIDVSSFYGVFTFGLFPNNDNRIKEAIKSLEERFNAKQNIGLPRFENDIYYRFADDYEANLWIISSLWRAEYYISNGNKEKAMEIIEWVKNRQSSTGIFAEQINPINLNNLSVAPLTWSQAEYVSALLDLISLEER</sequence>
<dbReference type="Pfam" id="PF00723">
    <property type="entry name" value="Glyco_hydro_15"/>
    <property type="match status" value="1"/>
</dbReference>
<dbReference type="SUPFAM" id="SSF48208">
    <property type="entry name" value="Six-hairpin glycosidases"/>
    <property type="match status" value="1"/>
</dbReference>
<comment type="caution">
    <text evidence="2">The sequence shown here is derived from an EMBL/GenBank/DDBJ whole genome shotgun (WGS) entry which is preliminary data.</text>
</comment>
<evidence type="ECO:0000259" key="1">
    <source>
        <dbReference type="Pfam" id="PF00723"/>
    </source>
</evidence>
<dbReference type="InterPro" id="IPR012341">
    <property type="entry name" value="6hp_glycosidase-like_sf"/>
</dbReference>